<evidence type="ECO:0000259" key="4">
    <source>
        <dbReference type="Pfam" id="PF01168"/>
    </source>
</evidence>
<gene>
    <name evidence="5" type="ORF">SSABA_v1c01140</name>
</gene>
<feature type="domain" description="Alanine racemase N-terminal" evidence="4">
    <location>
        <begin position="2"/>
        <end position="182"/>
    </location>
</feature>
<dbReference type="Pfam" id="PF01168">
    <property type="entry name" value="Ala_racemase_N"/>
    <property type="match status" value="1"/>
</dbReference>
<dbReference type="PANTHER" id="PTHR30511:SF3">
    <property type="entry name" value="LYSINE RACEMASE"/>
    <property type="match status" value="1"/>
</dbReference>
<comment type="cofactor">
    <cofactor evidence="1">
        <name>pyridoxal 5'-phosphate</name>
        <dbReference type="ChEBI" id="CHEBI:597326"/>
    </cofactor>
</comment>
<dbReference type="eggNOG" id="COG3457">
    <property type="taxonomic scope" value="Bacteria"/>
</dbReference>
<evidence type="ECO:0000256" key="3">
    <source>
        <dbReference type="ARBA" id="ARBA00023235"/>
    </source>
</evidence>
<dbReference type="PANTHER" id="PTHR30511">
    <property type="entry name" value="ALANINE RACEMASE"/>
    <property type="match status" value="1"/>
</dbReference>
<evidence type="ECO:0000313" key="6">
    <source>
        <dbReference type="Proteomes" id="UP000019265"/>
    </source>
</evidence>
<keyword evidence="6" id="KW-1185">Reference proteome</keyword>
<keyword evidence="3" id="KW-0413">Isomerase</keyword>
<dbReference type="Gene3D" id="3.20.20.10">
    <property type="entry name" value="Alanine racemase"/>
    <property type="match status" value="1"/>
</dbReference>
<sequence>MAEFLVENGIKTIADSRILNLTNFQHLKVQKMLLRLPMLSEIDEVARLCDIVLISEMKTILALNAAAQKAKRHIKLILMIETGDIREGLLDKDKIIAAALEINKCEFLTLEGLGTNFACYGATKPTVEKLQKLAALKNELEQITKKSIPVISGGSSTHLTIWDEKNIPSEINQIRVGSAILMGIGLNDEPISWLKNNTIKLKAEIIEIQDKPSASWGPRALDAFAREVNFQDRGIRKKAIIALGRQDCPSEELVPLDSKIEVLGGSSDHTILDLTDSPIDYQVGDIIEFYPTYLGNLCLTTSKYVSVVYKK</sequence>
<evidence type="ECO:0000256" key="1">
    <source>
        <dbReference type="ARBA" id="ARBA00001933"/>
    </source>
</evidence>
<accession>W6A975</accession>
<dbReference type="AlphaFoldDB" id="W6A975"/>
<evidence type="ECO:0000313" key="5">
    <source>
        <dbReference type="EMBL" id="AHI53526.1"/>
    </source>
</evidence>
<keyword evidence="2" id="KW-0663">Pyridoxal phosphate</keyword>
<dbReference type="SUPFAM" id="SSF51419">
    <property type="entry name" value="PLP-binding barrel"/>
    <property type="match status" value="1"/>
</dbReference>
<dbReference type="GO" id="GO:0005829">
    <property type="term" value="C:cytosol"/>
    <property type="evidence" value="ECO:0007669"/>
    <property type="project" value="TreeGrafter"/>
</dbReference>
<proteinExistence type="predicted"/>
<name>W6A975_9MOLU</name>
<dbReference type="EMBL" id="CP006934">
    <property type="protein sequence ID" value="AHI53526.1"/>
    <property type="molecule type" value="Genomic_DNA"/>
</dbReference>
<dbReference type="InterPro" id="IPR000821">
    <property type="entry name" value="Ala_racemase"/>
</dbReference>
<dbReference type="PATRIC" id="fig|1276257.3.peg.116"/>
<dbReference type="HOGENOM" id="CLU_067103_0_0_14"/>
<dbReference type="GO" id="GO:0008784">
    <property type="term" value="F:alanine racemase activity"/>
    <property type="evidence" value="ECO:0007669"/>
    <property type="project" value="TreeGrafter"/>
</dbReference>
<dbReference type="InterPro" id="IPR001608">
    <property type="entry name" value="Ala_racemase_N"/>
</dbReference>
<reference evidence="5 6" key="1">
    <citation type="journal article" date="2014" name="Genome Biol. Evol.">
        <title>Molecular evolution of the substrate utilization strategies and putative virulence factors in mosquito-associated Spiroplasma species.</title>
        <authorList>
            <person name="Chang T.H."/>
            <person name="Lo W.S."/>
            <person name="Ku C."/>
            <person name="Chen L.L."/>
            <person name="Kuo C.H."/>
        </authorList>
    </citation>
    <scope>NUCLEOTIDE SEQUENCE [LARGE SCALE GENOMIC DNA]</scope>
    <source>
        <strain evidence="5">Ar-1343</strain>
    </source>
</reference>
<dbReference type="KEGG" id="ssab:SSABA_v1c01140"/>
<dbReference type="InterPro" id="IPR029066">
    <property type="entry name" value="PLP-binding_barrel"/>
</dbReference>
<dbReference type="Proteomes" id="UP000019265">
    <property type="component" value="Chromosome"/>
</dbReference>
<dbReference type="GO" id="GO:0030170">
    <property type="term" value="F:pyridoxal phosphate binding"/>
    <property type="evidence" value="ECO:0007669"/>
    <property type="project" value="TreeGrafter"/>
</dbReference>
<protein>
    <submittedName>
        <fullName evidence="5">Alanine racemase, N-terminal domain protein</fullName>
    </submittedName>
</protein>
<organism evidence="5 6">
    <name type="scientific">Spiroplasma sabaudiense Ar-1343</name>
    <dbReference type="NCBI Taxonomy" id="1276257"/>
    <lineage>
        <taxon>Bacteria</taxon>
        <taxon>Bacillati</taxon>
        <taxon>Mycoplasmatota</taxon>
        <taxon>Mollicutes</taxon>
        <taxon>Entomoplasmatales</taxon>
        <taxon>Spiroplasmataceae</taxon>
        <taxon>Spiroplasma</taxon>
    </lineage>
</organism>
<evidence type="ECO:0000256" key="2">
    <source>
        <dbReference type="ARBA" id="ARBA00022898"/>
    </source>
</evidence>